<name>A0ABT6MTY9_9GAMM</name>
<organism evidence="1 2">
    <name type="scientific">Luteimonas composti</name>
    <dbReference type="NCBI Taxonomy" id="398257"/>
    <lineage>
        <taxon>Bacteria</taxon>
        <taxon>Pseudomonadati</taxon>
        <taxon>Pseudomonadota</taxon>
        <taxon>Gammaproteobacteria</taxon>
        <taxon>Lysobacterales</taxon>
        <taxon>Lysobacteraceae</taxon>
        <taxon>Luteimonas</taxon>
    </lineage>
</organism>
<comment type="caution">
    <text evidence="1">The sequence shown here is derived from an EMBL/GenBank/DDBJ whole genome shotgun (WGS) entry which is preliminary data.</text>
</comment>
<protein>
    <recommendedName>
        <fullName evidence="3">LicD family protein</fullName>
    </recommendedName>
</protein>
<reference evidence="1" key="2">
    <citation type="submission" date="2023-04" db="EMBL/GenBank/DDBJ databases">
        <authorList>
            <person name="Sun J.-Q."/>
        </authorList>
    </citation>
    <scope>NUCLEOTIDE SEQUENCE</scope>
    <source>
        <strain evidence="1">CC-YY355</strain>
    </source>
</reference>
<dbReference type="EMBL" id="JARYGX010000023">
    <property type="protein sequence ID" value="MDH7454058.1"/>
    <property type="molecule type" value="Genomic_DNA"/>
</dbReference>
<reference evidence="1" key="1">
    <citation type="journal article" date="2007" name="Int. J. Syst. Evol. Microbiol.">
        <title>Luteimonas composti sp. nov., a moderately thermophilic bacterium isolated from food waste.</title>
        <authorList>
            <person name="Young C.C."/>
            <person name="Kampfer P."/>
            <person name="Chen W.M."/>
            <person name="Yen W.S."/>
            <person name="Arun A.B."/>
            <person name="Lai W.A."/>
            <person name="Shen F.T."/>
            <person name="Rekha P.D."/>
            <person name="Lin K.Y."/>
            <person name="Chou J.H."/>
        </authorList>
    </citation>
    <scope>NUCLEOTIDE SEQUENCE</scope>
    <source>
        <strain evidence="1">CC-YY355</strain>
    </source>
</reference>
<dbReference type="InterPro" id="IPR011990">
    <property type="entry name" value="TPR-like_helical_dom_sf"/>
</dbReference>
<dbReference type="Gene3D" id="1.25.40.10">
    <property type="entry name" value="Tetratricopeptide repeat domain"/>
    <property type="match status" value="1"/>
</dbReference>
<dbReference type="InterPro" id="IPR052942">
    <property type="entry name" value="LPS_cholinephosphotransferase"/>
</dbReference>
<gene>
    <name evidence="1" type="ORF">QF205_13410</name>
</gene>
<proteinExistence type="predicted"/>
<accession>A0ABT6MTY9</accession>
<keyword evidence="2" id="KW-1185">Reference proteome</keyword>
<dbReference type="PANTHER" id="PTHR43404:SF1">
    <property type="entry name" value="MNN4P"/>
    <property type="match status" value="1"/>
</dbReference>
<evidence type="ECO:0000313" key="2">
    <source>
        <dbReference type="Proteomes" id="UP001160550"/>
    </source>
</evidence>
<evidence type="ECO:0008006" key="3">
    <source>
        <dbReference type="Google" id="ProtNLM"/>
    </source>
</evidence>
<dbReference type="RefSeq" id="WP_280943264.1">
    <property type="nucleotide sequence ID" value="NZ_JARYGX010000023.1"/>
</dbReference>
<dbReference type="SUPFAM" id="SSF48452">
    <property type="entry name" value="TPR-like"/>
    <property type="match status" value="1"/>
</dbReference>
<evidence type="ECO:0000313" key="1">
    <source>
        <dbReference type="EMBL" id="MDH7454058.1"/>
    </source>
</evidence>
<dbReference type="Proteomes" id="UP001160550">
    <property type="component" value="Unassembled WGS sequence"/>
</dbReference>
<dbReference type="PANTHER" id="PTHR43404">
    <property type="entry name" value="LIPOPOLYSACCHARIDE CHOLINEPHOSPHOTRANSFERASE LICD"/>
    <property type="match status" value="1"/>
</dbReference>
<sequence>MRLKERFIISLGQLLRPLPEPIKQVLRKAAVRIGLFGPPVAPEVEVEAIGSETEATAAAYVEISMALAERRYQDVLDQVGALEETEEAREPRDRSVFRARLARCDALVALGRGREALAYLDELDAIYGVRWSTLRRRAQLGVFTADHAGALAAVERALLHMPARKGRNSYLAEMALMKVDLLTAAGRCDEAREFFLRLFPADRPTRPLTDRQLASLRKTVNGPEALRQFKDLLLPSFAFNGYRALHSLFHYSIAARDLDQHEEALYAIQRRFIIGSRILKPAERKKPFREDWTDAARRALLDLREDLSAAGVEFFLISGTLLGCVREGGILGHDKDVDVGVMDHYDFERVRGALSGTGHFMLLPIITERILRVKHSNGVMIDVFFHWEEDGRLYHEGQKTRWWNSPFQLVETEFLGERFLVPHDTDTYLTENYGDWRTPVTDFETFCDTPNMSVTDRNETLWYYYRMLLDYYHTGSVELFEKVWSGLTALGPVSVEFRMAVEAAQARMARLLPPPEPAAQANGEPLQ</sequence>